<dbReference type="Proteomes" id="UP000768646">
    <property type="component" value="Unassembled WGS sequence"/>
</dbReference>
<evidence type="ECO:0000313" key="2">
    <source>
        <dbReference type="Proteomes" id="UP000768646"/>
    </source>
</evidence>
<organism evidence="1 2">
    <name type="scientific">Pneumocystis oryctolagi</name>
    <dbReference type="NCBI Taxonomy" id="42067"/>
    <lineage>
        <taxon>Eukaryota</taxon>
        <taxon>Fungi</taxon>
        <taxon>Dikarya</taxon>
        <taxon>Ascomycota</taxon>
        <taxon>Taphrinomycotina</taxon>
        <taxon>Pneumocystomycetes</taxon>
        <taxon>Pneumocystaceae</taxon>
        <taxon>Pneumocystis</taxon>
    </lineage>
</organism>
<proteinExistence type="predicted"/>
<keyword evidence="2" id="KW-1185">Reference proteome</keyword>
<accession>A0ACB7C9X9</accession>
<gene>
    <name evidence="1" type="ORF">PORY_002321</name>
</gene>
<sequence length="1291" mass="153110">MDPLLSIQTPRTEAGTINSIDAEELTFGSREPSFISPNKKDSWKSFKALSTPAPSRVFLDRTNTLNNVKHEFTPLLQSAVKNKIPSHFDPQKKQESEENHTENGISDSLNNSTQEISSSSIVSVKSIVNLPERNSIEKEENIIDTMRKENWGLKLKVHFLNDRLDKLAPDQIEVALKENIENKIHQAKLIQEIKKYKKSLLESEKKVKIMSTNKEKDLELDSIISEQKKILDKIALENNKYADELFQAQEKIEILSKEIEELRSSKNDVNVSEKLIHLQEQLQETLEKNEDMRIELQEMQNKIDEQNDEIELQEEERDKLKQIIDELEQKCFLIKQKEETSEYDDTINSLKNDLDIIKKELNEKEEIIQKFILEKNDSDKLYSELEKTRSDLDKISAEYSELKNAQQKKIYDLEKSCKDINDELEAKKEEIVFLHKQLDAKEFSISDKNGNMQKIQDILNEKYRLEENLKEAHDNIEELHVNLEEYDDRQEELENNLKQKDEQLNEAMFNLESLQNEFDAFKLEYVNEKKDIYNQITKSKQNWDEEKRKLINASFIIETESIQAFLKEYKDSSERTLLTLQEEKDILQKKFEEIKQQNFDLQENINKLTLTESIFSKNNEKFQEMLQNEEYYRVREIQLQNQINEQNILYEDQKKELDDKRILNKSLTVNYTELQQQYTKQQEVIEETNNEAIRFRKEYEKLKIEYELIETALKNLYNEKKELFLAEQIRINNKKDINTSFPLDRLIKILGNQLEFIKADRDKFLESINSLNEDIINYKNTISDLEKERDSLKEKLDTDIYEKQSLLSNEKYFELQKNTNILETQIKLLETDRKKLLETNTDLENRLNEIVENMNEENLIHKYKTKEVELQEIIHAKEYEQEKLQKQINQLEIAISDKEKNHRIKIKQLNDEISLLQSQLQSFELQQKKLLESENSDEHIISSLQKDILDLRKELYDAKMKAINQNTNCLIDNYEIELSELRLKYKNASDMISNLRLEALAHEEEFQNKINEIVLKEKSKLMKLQNEKAQTELALFSVTQEKDALEKEKEHFKKQLSLLEANAAFAHECCTNENENAKVSQEKELKKCLMLTKTELNDVKKNIKVRETYLKEQLYKVNKDKQLLINKMELAEQEIQLITQEKDELSKKVSHLEKQLEENEHFLYSNQNHLKKVMNINNLLPKELFSLKLKHKAELKGLSKQIYYLKARISREEQFRASLSYTKNNQANLKLIEKMGIYPDRSYRQNRITLKVVVLAIIIIGRMKKLSAEWSKQTKIKEKLFNELIYTLWTP</sequence>
<comment type="caution">
    <text evidence="1">The sequence shown here is derived from an EMBL/GenBank/DDBJ whole genome shotgun (WGS) entry which is preliminary data.</text>
</comment>
<dbReference type="EMBL" id="JABTEG010000009">
    <property type="protein sequence ID" value="KAG4304346.1"/>
    <property type="molecule type" value="Genomic_DNA"/>
</dbReference>
<name>A0ACB7C9X9_9ASCO</name>
<reference evidence="1 2" key="1">
    <citation type="journal article" date="2021" name="Commun. Biol.">
        <title>Genomic insights into the host specific adaptation of the Pneumocystis genus.</title>
        <authorList>
            <person name="Cisse O.H."/>
            <person name="Ma L."/>
            <person name="Dekker J.P."/>
            <person name="Khil P.P."/>
            <person name="Youn J.-H."/>
            <person name="Brenchley J.M."/>
            <person name="Blair R."/>
            <person name="Pahar B."/>
            <person name="Chabe M."/>
            <person name="Van Rompay K.K.A."/>
            <person name="Keesler R."/>
            <person name="Sukura A."/>
            <person name="Hirsch V."/>
            <person name="Kutty G."/>
            <person name="Liu Y."/>
            <person name="Peng L."/>
            <person name="Chen J."/>
            <person name="Song J."/>
            <person name="Weissenbacher-Lang C."/>
            <person name="Xu J."/>
            <person name="Upham N.S."/>
            <person name="Stajich J.E."/>
            <person name="Cuomo C.A."/>
            <person name="Cushion M.T."/>
            <person name="Kovacs J.A."/>
        </authorList>
    </citation>
    <scope>NUCLEOTIDE SEQUENCE [LARGE SCALE GENOMIC DNA]</scope>
    <source>
        <strain evidence="1 2">RABM</strain>
    </source>
</reference>
<protein>
    <submittedName>
        <fullName evidence="1">Uncharacterized protein</fullName>
    </submittedName>
</protein>
<evidence type="ECO:0000313" key="1">
    <source>
        <dbReference type="EMBL" id="KAG4304346.1"/>
    </source>
</evidence>